<sequence>MADARQWYDALKELAGSDVDDPAMAQDAILRSRASVLTARDMRLVLLATADTPAWARQTVMDDLVLHLERARQVLSTHTQIEVWPSLRFQTDDHPAQKTAAAVIGPAGAEVTGPVQSAPTSREAKDRAALALLARLVGVALPGEPADQAPPGRLVLPVMPTEVFEQRLRRQVEVGQAPGAELEEEVLQRARASRLRHRDLYLLLLVAGGEAWTAARKAALDRAVAMPPAPARLLHWHAEQYGEDHGLTYQEDPVDEHGRHHTRARFTTPEETRLGPRRSATARKAARHHAAGALLAQLAGLPEPAPPNDDKPSPTPKITVPDKNQDPVKRLDKLRQFDLITKPEANVRKRGPASKSPTPVGTWRPGPPSPRPPSDPTRCSPATRPRWPCYASSTLSTPTTPRRLQAPGTNHAPATMIRTPPSQPHHRTNASDAPSSTSRTSSRATCCWRPSPPAATSPSSPPGPEARTRGGCGTTGDARCR</sequence>
<feature type="compositionally biased region" description="Basic residues" evidence="1">
    <location>
        <begin position="280"/>
        <end position="290"/>
    </location>
</feature>
<dbReference type="EMBL" id="UHID01000007">
    <property type="protein sequence ID" value="SUP60773.1"/>
    <property type="molecule type" value="Genomic_DNA"/>
</dbReference>
<proteinExistence type="predicted"/>
<feature type="compositionally biased region" description="Low complexity" evidence="1">
    <location>
        <begin position="291"/>
        <end position="302"/>
    </location>
</feature>
<feature type="compositionally biased region" description="Basic and acidic residues" evidence="1">
    <location>
        <begin position="323"/>
        <end position="336"/>
    </location>
</feature>
<feature type="region of interest" description="Disordered" evidence="1">
    <location>
        <begin position="250"/>
        <end position="481"/>
    </location>
</feature>
<dbReference type="PRINTS" id="PR01217">
    <property type="entry name" value="PRICHEXTENSN"/>
</dbReference>
<feature type="compositionally biased region" description="Pro residues" evidence="1">
    <location>
        <begin position="365"/>
        <end position="375"/>
    </location>
</feature>
<evidence type="ECO:0000313" key="3">
    <source>
        <dbReference type="Proteomes" id="UP000254150"/>
    </source>
</evidence>
<evidence type="ECO:0000256" key="1">
    <source>
        <dbReference type="SAM" id="MobiDB-lite"/>
    </source>
</evidence>
<feature type="compositionally biased region" description="Pro residues" evidence="1">
    <location>
        <begin position="450"/>
        <end position="464"/>
    </location>
</feature>
<feature type="compositionally biased region" description="Low complexity" evidence="1">
    <location>
        <begin position="430"/>
        <end position="445"/>
    </location>
</feature>
<dbReference type="AlphaFoldDB" id="A0A380P6D4"/>
<gene>
    <name evidence="2" type="ORF">NCTC7807_04844</name>
</gene>
<name>A0A380P6D4_STRGR</name>
<organism evidence="2 3">
    <name type="scientific">Streptomyces griseus</name>
    <dbReference type="NCBI Taxonomy" id="1911"/>
    <lineage>
        <taxon>Bacteria</taxon>
        <taxon>Bacillati</taxon>
        <taxon>Actinomycetota</taxon>
        <taxon>Actinomycetes</taxon>
        <taxon>Kitasatosporales</taxon>
        <taxon>Streptomycetaceae</taxon>
        <taxon>Streptomyces</taxon>
    </lineage>
</organism>
<protein>
    <recommendedName>
        <fullName evidence="4">DRBM domain-containing protein</fullName>
    </recommendedName>
</protein>
<reference evidence="2 3" key="1">
    <citation type="submission" date="2018-06" db="EMBL/GenBank/DDBJ databases">
        <authorList>
            <consortium name="Pathogen Informatics"/>
            <person name="Doyle S."/>
        </authorList>
    </citation>
    <scope>NUCLEOTIDE SEQUENCE [LARGE SCALE GENOMIC DNA]</scope>
    <source>
        <strain evidence="2 3">NCTC7807</strain>
    </source>
</reference>
<accession>A0A380P6D4</accession>
<evidence type="ECO:0008006" key="4">
    <source>
        <dbReference type="Google" id="ProtNLM"/>
    </source>
</evidence>
<dbReference type="RefSeq" id="WP_181844095.1">
    <property type="nucleotide sequence ID" value="NZ_UHID01000007.1"/>
</dbReference>
<feature type="compositionally biased region" description="Low complexity" evidence="1">
    <location>
        <begin position="392"/>
        <end position="404"/>
    </location>
</feature>
<evidence type="ECO:0000313" key="2">
    <source>
        <dbReference type="EMBL" id="SUP60773.1"/>
    </source>
</evidence>
<dbReference type="Proteomes" id="UP000254150">
    <property type="component" value="Unassembled WGS sequence"/>
</dbReference>